<evidence type="ECO:0000313" key="5">
    <source>
        <dbReference type="Proteomes" id="UP000807353"/>
    </source>
</evidence>
<proteinExistence type="predicted"/>
<feature type="transmembrane region" description="Helical" evidence="2">
    <location>
        <begin position="434"/>
        <end position="453"/>
    </location>
</feature>
<dbReference type="SMART" id="SM00563">
    <property type="entry name" value="PlsC"/>
    <property type="match status" value="1"/>
</dbReference>
<reference evidence="4" key="1">
    <citation type="submission" date="2020-11" db="EMBL/GenBank/DDBJ databases">
        <authorList>
            <consortium name="DOE Joint Genome Institute"/>
            <person name="Ahrendt S."/>
            <person name="Riley R."/>
            <person name="Andreopoulos W."/>
            <person name="Labutti K."/>
            <person name="Pangilinan J."/>
            <person name="Ruiz-Duenas F.J."/>
            <person name="Barrasa J.M."/>
            <person name="Sanchez-Garcia M."/>
            <person name="Camarero S."/>
            <person name="Miyauchi S."/>
            <person name="Serrano A."/>
            <person name="Linde D."/>
            <person name="Babiker R."/>
            <person name="Drula E."/>
            <person name="Ayuso-Fernandez I."/>
            <person name="Pacheco R."/>
            <person name="Padilla G."/>
            <person name="Ferreira P."/>
            <person name="Barriuso J."/>
            <person name="Kellner H."/>
            <person name="Castanera R."/>
            <person name="Alfaro M."/>
            <person name="Ramirez L."/>
            <person name="Pisabarro A.G."/>
            <person name="Kuo A."/>
            <person name="Tritt A."/>
            <person name="Lipzen A."/>
            <person name="He G."/>
            <person name="Yan M."/>
            <person name="Ng V."/>
            <person name="Cullen D."/>
            <person name="Martin F."/>
            <person name="Rosso M.-N."/>
            <person name="Henrissat B."/>
            <person name="Hibbett D."/>
            <person name="Martinez A.T."/>
            <person name="Grigoriev I.V."/>
        </authorList>
    </citation>
    <scope>NUCLEOTIDE SEQUENCE</scope>
    <source>
        <strain evidence="4">CBS 247.69</strain>
    </source>
</reference>
<evidence type="ECO:0000256" key="2">
    <source>
        <dbReference type="SAM" id="Phobius"/>
    </source>
</evidence>
<keyword evidence="2" id="KW-1133">Transmembrane helix</keyword>
<dbReference type="GO" id="GO:0008654">
    <property type="term" value="P:phospholipid biosynthetic process"/>
    <property type="evidence" value="ECO:0007669"/>
    <property type="project" value="TreeGrafter"/>
</dbReference>
<feature type="transmembrane region" description="Helical" evidence="2">
    <location>
        <begin position="334"/>
        <end position="359"/>
    </location>
</feature>
<feature type="transmembrane region" description="Helical" evidence="2">
    <location>
        <begin position="406"/>
        <end position="428"/>
    </location>
</feature>
<evidence type="ECO:0000256" key="1">
    <source>
        <dbReference type="SAM" id="MobiDB-lite"/>
    </source>
</evidence>
<evidence type="ECO:0000313" key="4">
    <source>
        <dbReference type="EMBL" id="KAF9456312.1"/>
    </source>
</evidence>
<dbReference type="Pfam" id="PF01553">
    <property type="entry name" value="Acyltransferase"/>
    <property type="match status" value="1"/>
</dbReference>
<protein>
    <recommendedName>
        <fullName evidence="3">Phospholipid/glycerol acyltransferase domain-containing protein</fullName>
    </recommendedName>
</protein>
<dbReference type="AlphaFoldDB" id="A0A9P5XTK2"/>
<feature type="compositionally biased region" description="Polar residues" evidence="1">
    <location>
        <begin position="94"/>
        <end position="113"/>
    </location>
</feature>
<dbReference type="PANTHER" id="PTHR31605">
    <property type="entry name" value="GLYCEROL-3-PHOSPHATE O-ACYLTRANSFERASE 1"/>
    <property type="match status" value="1"/>
</dbReference>
<gene>
    <name evidence="4" type="ORF">BDZ94DRAFT_1177998</name>
</gene>
<comment type="caution">
    <text evidence="4">The sequence shown here is derived from an EMBL/GenBank/DDBJ whole genome shotgun (WGS) entry which is preliminary data.</text>
</comment>
<dbReference type="SUPFAM" id="SSF69593">
    <property type="entry name" value="Glycerol-3-phosphate (1)-acyltransferase"/>
    <property type="match status" value="1"/>
</dbReference>
<feature type="transmembrane region" description="Helical" evidence="2">
    <location>
        <begin position="379"/>
        <end position="399"/>
    </location>
</feature>
<dbReference type="EMBL" id="MU150437">
    <property type="protein sequence ID" value="KAF9456312.1"/>
    <property type="molecule type" value="Genomic_DNA"/>
</dbReference>
<dbReference type="OrthoDB" id="1044435at2759"/>
<dbReference type="GO" id="GO:0004366">
    <property type="term" value="F:glycerol-3-phosphate O-acyltransferase activity"/>
    <property type="evidence" value="ECO:0007669"/>
    <property type="project" value="TreeGrafter"/>
</dbReference>
<evidence type="ECO:0000259" key="3">
    <source>
        <dbReference type="SMART" id="SM00563"/>
    </source>
</evidence>
<name>A0A9P5XTK2_9AGAR</name>
<keyword evidence="2" id="KW-0472">Membrane</keyword>
<organism evidence="4 5">
    <name type="scientific">Collybia nuda</name>
    <dbReference type="NCBI Taxonomy" id="64659"/>
    <lineage>
        <taxon>Eukaryota</taxon>
        <taxon>Fungi</taxon>
        <taxon>Dikarya</taxon>
        <taxon>Basidiomycota</taxon>
        <taxon>Agaricomycotina</taxon>
        <taxon>Agaricomycetes</taxon>
        <taxon>Agaricomycetidae</taxon>
        <taxon>Agaricales</taxon>
        <taxon>Tricholomatineae</taxon>
        <taxon>Clitocybaceae</taxon>
        <taxon>Collybia</taxon>
    </lineage>
</organism>
<dbReference type="Proteomes" id="UP000807353">
    <property type="component" value="Unassembled WGS sequence"/>
</dbReference>
<dbReference type="InterPro" id="IPR052744">
    <property type="entry name" value="GPAT/DAPAT"/>
</dbReference>
<dbReference type="GO" id="GO:0016287">
    <property type="term" value="F:glycerone-phosphate O-acyltransferase activity"/>
    <property type="evidence" value="ECO:0007669"/>
    <property type="project" value="TreeGrafter"/>
</dbReference>
<keyword evidence="2" id="KW-0812">Transmembrane</keyword>
<feature type="region of interest" description="Disordered" evidence="1">
    <location>
        <begin position="89"/>
        <end position="113"/>
    </location>
</feature>
<sequence length="557" mass="61382">MELKIVYRVLRKISDWTLGGFYSEVHVEGQENVPRAGPLIITSTHHNEIIDIATLAATIPYRRQLSFWAKSTMFVNPITRAILTSTGAIPVRRNPNNGTTSSSSAQPTANPLPQSNLFKESSNALASGQIIGVFPEGTSYTQHSIVQVMPGAAWAAVEFVKWVHEQNLDEKGQELTIVPVGIVYTDKSRYLSRVCIKYGTPITVSAYTSELFNDNTDIDAASKLVVKNIMVEVEKQMKEMSINAPDWDTLYAAETARDILWENDKTLLLKDWVTVSQNLIKLFSTPASPEHSDLDDVKASLVKYRALLHYAQIKPSTLNGLIPQGSRNLRIAYVLLRLPATLLSLIMFTPAMILHLPAYLTGSLAARFLSVKDEEETHAQFKAIGGGVGLGASVVSTLWALRRTGWLFPALTLLNLEGGVLTGVKRILGVLGGIYSSFYFLVKWHTLLVAGVFKRLLAFCRLFAGILPHNVVTENELEAYLRPPPPPPNPFIKNRDEAPKAVMPMPNKIAPRRLIKPMLSARKEASTALGVYLRSLETGDDGGIVGFLKAKGARIPM</sequence>
<accession>A0A9P5XTK2</accession>
<feature type="domain" description="Phospholipid/glycerol acyltransferase" evidence="3">
    <location>
        <begin position="39"/>
        <end position="185"/>
    </location>
</feature>
<dbReference type="InterPro" id="IPR002123">
    <property type="entry name" value="Plipid/glycerol_acylTrfase"/>
</dbReference>
<dbReference type="PANTHER" id="PTHR31605:SF0">
    <property type="entry name" value="GLYCEROL-3-PHOSPHATE O-ACYLTRANSFERASE 1"/>
    <property type="match status" value="1"/>
</dbReference>
<keyword evidence="5" id="KW-1185">Reference proteome</keyword>
<dbReference type="CDD" id="cd07992">
    <property type="entry name" value="LPLAT_AAK14816-like"/>
    <property type="match status" value="1"/>
</dbReference>